<dbReference type="EMBL" id="LT629777">
    <property type="protein sequence ID" value="SDS48300.1"/>
    <property type="molecule type" value="Genomic_DNA"/>
</dbReference>
<keyword evidence="5" id="KW-1185">Reference proteome</keyword>
<evidence type="ECO:0000313" key="2">
    <source>
        <dbReference type="EMBL" id="SDS48300.1"/>
    </source>
</evidence>
<dbReference type="GO" id="GO:0030234">
    <property type="term" value="F:enzyme regulator activity"/>
    <property type="evidence" value="ECO:0007669"/>
    <property type="project" value="TreeGrafter"/>
</dbReference>
<dbReference type="Proteomes" id="UP000199524">
    <property type="component" value="Chromosome I"/>
</dbReference>
<dbReference type="PANTHER" id="PTHR40593">
    <property type="entry name" value="PENICILLIN-BINDING PROTEIN ACTIVATOR LPOB"/>
    <property type="match status" value="1"/>
</dbReference>
<evidence type="ECO:0000256" key="1">
    <source>
        <dbReference type="NCBIfam" id="TIGR02722"/>
    </source>
</evidence>
<evidence type="ECO:0000313" key="4">
    <source>
        <dbReference type="Proteomes" id="UP000182272"/>
    </source>
</evidence>
<dbReference type="EMBL" id="LT629972">
    <property type="protein sequence ID" value="SEH94712.1"/>
    <property type="molecule type" value="Genomic_DNA"/>
</dbReference>
<reference evidence="2 4" key="2">
    <citation type="submission" date="2016-10" db="EMBL/GenBank/DDBJ databases">
        <authorList>
            <person name="de Groot N.N."/>
        </authorList>
    </citation>
    <scope>NUCLEOTIDE SEQUENCE [LARGE SCALE GENOMIC DNA]</scope>
    <source>
        <strain evidence="2">ATCC 23835</strain>
        <strain evidence="3 4">LMG 2158</strain>
    </source>
</reference>
<accession>A0A1H6M754</accession>
<gene>
    <name evidence="3" type="ORF">SAMN05216581_0735</name>
    <name evidence="2" type="ORF">SAMN05216598_1730</name>
</gene>
<organism evidence="2 5">
    <name type="scientific">Pseudomonas asplenii</name>
    <dbReference type="NCBI Taxonomy" id="53407"/>
    <lineage>
        <taxon>Bacteria</taxon>
        <taxon>Pseudomonadati</taxon>
        <taxon>Pseudomonadota</taxon>
        <taxon>Gammaproteobacteria</taxon>
        <taxon>Pseudomonadales</taxon>
        <taxon>Pseudomonadaceae</taxon>
        <taxon>Pseudomonas</taxon>
    </lineage>
</organism>
<dbReference type="InterPro" id="IPR014094">
    <property type="entry name" value="LpoB"/>
</dbReference>
<dbReference type="GO" id="GO:0031241">
    <property type="term" value="C:periplasmic side of cell outer membrane"/>
    <property type="evidence" value="ECO:0007669"/>
    <property type="project" value="TreeGrafter"/>
</dbReference>
<dbReference type="Pfam" id="PF13036">
    <property type="entry name" value="LpoB"/>
    <property type="match status" value="1"/>
</dbReference>
<dbReference type="Gene3D" id="3.40.50.10610">
    <property type="entry name" value="ABC-type transport auxiliary lipoprotein component"/>
    <property type="match status" value="1"/>
</dbReference>
<dbReference type="NCBIfam" id="TIGR02722">
    <property type="entry name" value="lp"/>
    <property type="match status" value="1"/>
</dbReference>
<sequence length="210" mass="23436">MQRHSLRPLEENLSMFARFSFIAVVALLASGCAQNTSPVLGGKNISYGDTKAVELVTNEFGSTDLQMIAESMTRSLAQSGVLQGRPVVQVYDVKNKTSEYIDTREITTSIKTQLMKSGTARFASDNTEMQSQVDQLKLQNQSGLYKKSTVSKTGNMIAAKYRLEGSISSIVKRSSDYKDVFYKFSLQLIDVESGLAEWMDEKEIRKTTER</sequence>
<evidence type="ECO:0000313" key="3">
    <source>
        <dbReference type="EMBL" id="SEH94712.1"/>
    </source>
</evidence>
<dbReference type="PROSITE" id="PS51257">
    <property type="entry name" value="PROKAR_LIPOPROTEIN"/>
    <property type="match status" value="1"/>
</dbReference>
<reference evidence="5" key="1">
    <citation type="submission" date="2016-10" db="EMBL/GenBank/DDBJ databases">
        <authorList>
            <person name="Varghese N."/>
            <person name="Submissions S."/>
        </authorList>
    </citation>
    <scope>NUCLEOTIDE SEQUENCE [LARGE SCALE GENOMIC DNA]</scope>
    <source>
        <strain evidence="5">ATCC 23835</strain>
    </source>
</reference>
<dbReference type="PANTHER" id="PTHR40593:SF1">
    <property type="entry name" value="PENICILLIN-BINDING PROTEIN ACTIVATOR LPOB"/>
    <property type="match status" value="1"/>
</dbReference>
<protein>
    <recommendedName>
        <fullName evidence="1">Penicillin-binding protein activator LpoB</fullName>
    </recommendedName>
</protein>
<dbReference type="GO" id="GO:0009252">
    <property type="term" value="P:peptidoglycan biosynthetic process"/>
    <property type="evidence" value="ECO:0007669"/>
    <property type="project" value="TreeGrafter"/>
</dbReference>
<name>A0A1H1SJS8_9PSED</name>
<dbReference type="AlphaFoldDB" id="A0A1H1SJS8"/>
<evidence type="ECO:0000313" key="5">
    <source>
        <dbReference type="Proteomes" id="UP000199524"/>
    </source>
</evidence>
<dbReference type="Proteomes" id="UP000182272">
    <property type="component" value="Chromosome I"/>
</dbReference>
<accession>A0A1H1SJS8</accession>
<proteinExistence type="predicted"/>